<evidence type="ECO:0000313" key="2">
    <source>
        <dbReference type="EMBL" id="CAL1401422.1"/>
    </source>
</evidence>
<gene>
    <name evidence="2" type="ORF">LTRI10_LOCUS41479</name>
</gene>
<proteinExistence type="predicted"/>
<dbReference type="AlphaFoldDB" id="A0AAV2FTY8"/>
<reference evidence="2 3" key="1">
    <citation type="submission" date="2024-04" db="EMBL/GenBank/DDBJ databases">
        <authorList>
            <person name="Fracassetti M."/>
        </authorList>
    </citation>
    <scope>NUCLEOTIDE SEQUENCE [LARGE SCALE GENOMIC DNA]</scope>
</reference>
<keyword evidence="3" id="KW-1185">Reference proteome</keyword>
<name>A0AAV2FTY8_9ROSI</name>
<protein>
    <submittedName>
        <fullName evidence="2">Uncharacterized protein</fullName>
    </submittedName>
</protein>
<dbReference type="EMBL" id="OZ034820">
    <property type="protein sequence ID" value="CAL1401422.1"/>
    <property type="molecule type" value="Genomic_DNA"/>
</dbReference>
<dbReference type="Proteomes" id="UP001497516">
    <property type="component" value="Chromosome 7"/>
</dbReference>
<feature type="region of interest" description="Disordered" evidence="1">
    <location>
        <begin position="15"/>
        <end position="45"/>
    </location>
</feature>
<evidence type="ECO:0000313" key="3">
    <source>
        <dbReference type="Proteomes" id="UP001497516"/>
    </source>
</evidence>
<sequence length="73" mass="7638">MRSRLEICLVKVDEMLGGRRTHSPPRGTGTRTGEDEPAEAGLDDISVGDVLTAAEELLQGEAGDDGFPAKEGG</sequence>
<evidence type="ECO:0000256" key="1">
    <source>
        <dbReference type="SAM" id="MobiDB-lite"/>
    </source>
</evidence>
<organism evidence="2 3">
    <name type="scientific">Linum trigynum</name>
    <dbReference type="NCBI Taxonomy" id="586398"/>
    <lineage>
        <taxon>Eukaryota</taxon>
        <taxon>Viridiplantae</taxon>
        <taxon>Streptophyta</taxon>
        <taxon>Embryophyta</taxon>
        <taxon>Tracheophyta</taxon>
        <taxon>Spermatophyta</taxon>
        <taxon>Magnoliopsida</taxon>
        <taxon>eudicotyledons</taxon>
        <taxon>Gunneridae</taxon>
        <taxon>Pentapetalae</taxon>
        <taxon>rosids</taxon>
        <taxon>fabids</taxon>
        <taxon>Malpighiales</taxon>
        <taxon>Linaceae</taxon>
        <taxon>Linum</taxon>
    </lineage>
</organism>
<accession>A0AAV2FTY8</accession>